<evidence type="ECO:0000313" key="2">
    <source>
        <dbReference type="EMBL" id="ALC38835.1"/>
    </source>
</evidence>
<keyword evidence="3" id="KW-1185">Reference proteome</keyword>
<proteinExistence type="predicted"/>
<dbReference type="OrthoDB" id="47328at2759"/>
<evidence type="ECO:0000313" key="3">
    <source>
        <dbReference type="Proteomes" id="UP000494163"/>
    </source>
</evidence>
<gene>
    <name evidence="2" type="ORF">Dbus_chr2Lg920</name>
</gene>
<dbReference type="Proteomes" id="UP000494163">
    <property type="component" value="Chromosome 2L"/>
</dbReference>
<accession>A0A0M4EBK2</accession>
<evidence type="ECO:0000256" key="1">
    <source>
        <dbReference type="SAM" id="SignalP"/>
    </source>
</evidence>
<dbReference type="STRING" id="30019.A0A0M4EBK2"/>
<name>A0A0M4EBK2_DROBS</name>
<feature type="signal peptide" evidence="1">
    <location>
        <begin position="1"/>
        <end position="21"/>
    </location>
</feature>
<dbReference type="OMA" id="HYNRPTR"/>
<keyword evidence="1" id="KW-0732">Signal</keyword>
<reference evidence="2 3" key="1">
    <citation type="submission" date="2015-08" db="EMBL/GenBank/DDBJ databases">
        <title>Ancestral chromatin configuration constrains chromatin evolution on differentiating sex chromosomes in Drosophila.</title>
        <authorList>
            <person name="Zhou Q."/>
            <person name="Bachtrog D."/>
        </authorList>
    </citation>
    <scope>NUCLEOTIDE SEQUENCE [LARGE SCALE GENOMIC DNA]</scope>
    <source>
        <tissue evidence="2">Whole larvae</tissue>
    </source>
</reference>
<dbReference type="EMBL" id="CP012523">
    <property type="protein sequence ID" value="ALC38835.1"/>
    <property type="molecule type" value="Genomic_DNA"/>
</dbReference>
<sequence>MRQSTTRLALLLLVALVGTQAEPAGYHYDRPTRLAVHSAAASPGALTNIYTGHQFAPLPTVQPLPPVPALPPLPTARSGLASGPGPLLSRYQPVKQTAPPATRIVSSYVAPSQRTVSYHGIAAGTPHNVYGNPPEHQVHYQPPSAPAQTQPLRLSFGKQSLFSPGESYVANGRQLKQYAVIELIDNDIDNMPQPFLSSSSFNRFRSQPTTTGLQVDSRATALVREQQQLSIQPRFQSNAASTDAIALGSGGLGYIRLPNGNVYLGSGSLGYISGQQLLYGMHEIIVDEHYLPFSFYHVSCNLSKKRDALAAFNTPIGYARLLQKNRICLEEQLLPVVATLPVGYLSIQPLGCGKEIISDRFIAKFACPIGSCSLGYISDQQVKQAHLERTLSEFTSDVLHFGHGPRWC</sequence>
<protein>
    <submittedName>
        <fullName evidence="2">CG15414</fullName>
    </submittedName>
</protein>
<feature type="chain" id="PRO_5005793063" evidence="1">
    <location>
        <begin position="22"/>
        <end position="408"/>
    </location>
</feature>
<organism evidence="2 3">
    <name type="scientific">Drosophila busckii</name>
    <name type="common">Fruit fly</name>
    <dbReference type="NCBI Taxonomy" id="30019"/>
    <lineage>
        <taxon>Eukaryota</taxon>
        <taxon>Metazoa</taxon>
        <taxon>Ecdysozoa</taxon>
        <taxon>Arthropoda</taxon>
        <taxon>Hexapoda</taxon>
        <taxon>Insecta</taxon>
        <taxon>Pterygota</taxon>
        <taxon>Neoptera</taxon>
        <taxon>Endopterygota</taxon>
        <taxon>Diptera</taxon>
        <taxon>Brachycera</taxon>
        <taxon>Muscomorpha</taxon>
        <taxon>Ephydroidea</taxon>
        <taxon>Drosophilidae</taxon>
        <taxon>Drosophila</taxon>
    </lineage>
</organism>
<dbReference type="AlphaFoldDB" id="A0A0M4EBK2"/>